<feature type="transmembrane region" description="Helical" evidence="1">
    <location>
        <begin position="78"/>
        <end position="97"/>
    </location>
</feature>
<feature type="transmembrane region" description="Helical" evidence="1">
    <location>
        <begin position="230"/>
        <end position="247"/>
    </location>
</feature>
<evidence type="ECO:0000256" key="1">
    <source>
        <dbReference type="SAM" id="Phobius"/>
    </source>
</evidence>
<gene>
    <name evidence="2" type="ORF">GTA08_BOTSDO07187</name>
</gene>
<keyword evidence="1" id="KW-1133">Transmembrane helix</keyword>
<reference evidence="2" key="1">
    <citation type="submission" date="2020-04" db="EMBL/GenBank/DDBJ databases">
        <title>Genome Assembly and Annotation of Botryosphaeria dothidea sdau 11-99, a Latent Pathogen of Apple Fruit Ring Rot in China.</title>
        <authorList>
            <person name="Yu C."/>
            <person name="Diao Y."/>
            <person name="Lu Q."/>
            <person name="Zhao J."/>
            <person name="Cui S."/>
            <person name="Peng C."/>
            <person name="He B."/>
            <person name="Liu H."/>
        </authorList>
    </citation>
    <scope>NUCLEOTIDE SEQUENCE [LARGE SCALE GENOMIC DNA]</scope>
    <source>
        <strain evidence="2">Sdau11-99</strain>
    </source>
</reference>
<evidence type="ECO:0000313" key="2">
    <source>
        <dbReference type="EMBL" id="KAF4304901.1"/>
    </source>
</evidence>
<name>A0A8H4N3S0_9PEZI</name>
<dbReference type="Proteomes" id="UP000572817">
    <property type="component" value="Unassembled WGS sequence"/>
</dbReference>
<dbReference type="InterPro" id="IPR036305">
    <property type="entry name" value="RGS_sf"/>
</dbReference>
<feature type="transmembrane region" description="Helical" evidence="1">
    <location>
        <begin position="179"/>
        <end position="198"/>
    </location>
</feature>
<keyword evidence="3" id="KW-1185">Reference proteome</keyword>
<feature type="transmembrane region" description="Helical" evidence="1">
    <location>
        <begin position="103"/>
        <end position="125"/>
    </location>
</feature>
<protein>
    <submittedName>
        <fullName evidence="2">Integral membrane protein</fullName>
    </submittedName>
</protein>
<dbReference type="SUPFAM" id="SSF48097">
    <property type="entry name" value="Regulator of G-protein signaling, RGS"/>
    <property type="match status" value="1"/>
</dbReference>
<organism evidence="2 3">
    <name type="scientific">Botryosphaeria dothidea</name>
    <dbReference type="NCBI Taxonomy" id="55169"/>
    <lineage>
        <taxon>Eukaryota</taxon>
        <taxon>Fungi</taxon>
        <taxon>Dikarya</taxon>
        <taxon>Ascomycota</taxon>
        <taxon>Pezizomycotina</taxon>
        <taxon>Dothideomycetes</taxon>
        <taxon>Dothideomycetes incertae sedis</taxon>
        <taxon>Botryosphaeriales</taxon>
        <taxon>Botryosphaeriaceae</taxon>
        <taxon>Botryosphaeria</taxon>
    </lineage>
</organism>
<proteinExistence type="predicted"/>
<keyword evidence="1" id="KW-0472">Membrane</keyword>
<dbReference type="AlphaFoldDB" id="A0A8H4N3S0"/>
<dbReference type="EMBL" id="WWBZ02000040">
    <property type="protein sequence ID" value="KAF4304901.1"/>
    <property type="molecule type" value="Genomic_DNA"/>
</dbReference>
<feature type="transmembrane region" description="Helical" evidence="1">
    <location>
        <begin position="259"/>
        <end position="278"/>
    </location>
</feature>
<dbReference type="OrthoDB" id="5313079at2759"/>
<comment type="caution">
    <text evidence="2">The sequence shown here is derived from an EMBL/GenBank/DDBJ whole genome shotgun (WGS) entry which is preliminary data.</text>
</comment>
<sequence>MALADYTDVPAQEPTPTPASYDVALGFEQSMFGNHGGTLDAPSKIWIPVAVIYTFILCMGIMFLYFQRYSHAVRLRGFWLTCSAITSLHIYLLLILLDYPLRFWYGCTAEFWVMATLFPFGLGLYQISNARFIFYYQTQQELLITPQHNKRRKIPIWYRNPIGFLKHYNNMDFLAKTQVFVGCTWVFAILSSSFMYFGSINFHEHYGFFGEWSGTANCHRGPHGEWVPTAMSQLLMCWFWGPYMLWYARTIQDTHFWSFQMKINVIAGFPGTPLWMAFLYSNDLGIIAVNRWFPHAGWFIPGIATIQLGSIIFPILDIGKTRSHMMNLEEELALGGHTSPSDDGMTRVNSKGPYSMVAFEEALEKDTDRLLTWTANHNYTAAEINFLIYVRNWKNNWGGPGRLHRMLTPTDSRSRYEDAAVIFFTFINPVTSRMTVNIDNKTYKDIAKYFDDVVAHDLPGEATSFFSEQEQVTPWEKDDVASQCQRAESFDRRRLQYLCEDGDEEDCETVPKGFSLSVFDSAYQIIKDDIFYNTWLRYVSDRETNSVTTGRSEHNGSPACMHEAWTPKAPFSLPRPTCIHLVLESAPFFQPYIGQPVDEDSGA</sequence>
<feature type="transmembrane region" description="Helical" evidence="1">
    <location>
        <begin position="298"/>
        <end position="316"/>
    </location>
</feature>
<accession>A0A8H4N3S0</accession>
<evidence type="ECO:0000313" key="3">
    <source>
        <dbReference type="Proteomes" id="UP000572817"/>
    </source>
</evidence>
<feature type="transmembrane region" description="Helical" evidence="1">
    <location>
        <begin position="45"/>
        <end position="66"/>
    </location>
</feature>
<keyword evidence="1" id="KW-0812">Transmembrane</keyword>